<evidence type="ECO:0000256" key="1">
    <source>
        <dbReference type="ARBA" id="ARBA00022737"/>
    </source>
</evidence>
<evidence type="ECO:0000256" key="2">
    <source>
        <dbReference type="ARBA" id="ARBA00023043"/>
    </source>
</evidence>
<dbReference type="PANTHER" id="PTHR24198">
    <property type="entry name" value="ANKYRIN REPEAT AND PROTEIN KINASE DOMAIN-CONTAINING PROTEIN"/>
    <property type="match status" value="1"/>
</dbReference>
<keyword evidence="1" id="KW-0677">Repeat</keyword>
<dbReference type="EMBL" id="UINC01169331">
    <property type="protein sequence ID" value="SVD72813.1"/>
    <property type="molecule type" value="Genomic_DNA"/>
</dbReference>
<dbReference type="SUPFAM" id="SSF48403">
    <property type="entry name" value="Ankyrin repeat"/>
    <property type="match status" value="1"/>
</dbReference>
<accession>A0A382XP75</accession>
<protein>
    <submittedName>
        <fullName evidence="3">Uncharacterized protein</fullName>
    </submittedName>
</protein>
<dbReference type="PROSITE" id="PS50088">
    <property type="entry name" value="ANK_REPEAT"/>
    <property type="match status" value="3"/>
</dbReference>
<feature type="non-terminal residue" evidence="3">
    <location>
        <position position="1"/>
    </location>
</feature>
<dbReference type="InterPro" id="IPR002110">
    <property type="entry name" value="Ankyrin_rpt"/>
</dbReference>
<dbReference type="InterPro" id="IPR036770">
    <property type="entry name" value="Ankyrin_rpt-contain_sf"/>
</dbReference>
<dbReference type="SMART" id="SM00248">
    <property type="entry name" value="ANK"/>
    <property type="match status" value="4"/>
</dbReference>
<dbReference type="PROSITE" id="PS50297">
    <property type="entry name" value="ANK_REP_REGION"/>
    <property type="match status" value="2"/>
</dbReference>
<sequence length="217" mass="22850">VGREKEWRSLNEFSADRKIDAVEALLQHGADVNVRLERGPPQYGYASGRFRVGIVGATPFWLAAMDGNVELMRVLSEAGADATLGTDEGTSPLMVAAGLGQVPAETRVAPEESLAAVEFVLSLGANVNRSNAVGRTALHGAAHIRSEPIVQVLVDHGAAVNAADQRGITPLMIAEGGGHILLPGLGGGPTADLLRSLGSNETRPEDFVDRYREGPIR</sequence>
<dbReference type="PRINTS" id="PR01415">
    <property type="entry name" value="ANKYRIN"/>
</dbReference>
<evidence type="ECO:0000313" key="3">
    <source>
        <dbReference type="EMBL" id="SVD72813.1"/>
    </source>
</evidence>
<name>A0A382XP75_9ZZZZ</name>
<dbReference type="PANTHER" id="PTHR24198:SF165">
    <property type="entry name" value="ANKYRIN REPEAT-CONTAINING PROTEIN-RELATED"/>
    <property type="match status" value="1"/>
</dbReference>
<keyword evidence="2" id="KW-0040">ANK repeat</keyword>
<dbReference type="AlphaFoldDB" id="A0A382XP75"/>
<reference evidence="3" key="1">
    <citation type="submission" date="2018-05" db="EMBL/GenBank/DDBJ databases">
        <authorList>
            <person name="Lanie J.A."/>
            <person name="Ng W.-L."/>
            <person name="Kazmierczak K.M."/>
            <person name="Andrzejewski T.M."/>
            <person name="Davidsen T.M."/>
            <person name="Wayne K.J."/>
            <person name="Tettelin H."/>
            <person name="Glass J.I."/>
            <person name="Rusch D."/>
            <person name="Podicherti R."/>
            <person name="Tsui H.-C.T."/>
            <person name="Winkler M.E."/>
        </authorList>
    </citation>
    <scope>NUCLEOTIDE SEQUENCE</scope>
</reference>
<organism evidence="3">
    <name type="scientific">marine metagenome</name>
    <dbReference type="NCBI Taxonomy" id="408172"/>
    <lineage>
        <taxon>unclassified sequences</taxon>
        <taxon>metagenomes</taxon>
        <taxon>ecological metagenomes</taxon>
    </lineage>
</organism>
<dbReference type="Pfam" id="PF12796">
    <property type="entry name" value="Ank_2"/>
    <property type="match status" value="2"/>
</dbReference>
<gene>
    <name evidence="3" type="ORF">METZ01_LOCUS425667</name>
</gene>
<proteinExistence type="predicted"/>
<dbReference type="Gene3D" id="1.25.40.20">
    <property type="entry name" value="Ankyrin repeat-containing domain"/>
    <property type="match status" value="2"/>
</dbReference>